<evidence type="ECO:0000256" key="5">
    <source>
        <dbReference type="ARBA" id="ARBA00022989"/>
    </source>
</evidence>
<dbReference type="OMA" id="YGFLRAF"/>
<dbReference type="SUPFAM" id="SSF53448">
    <property type="entry name" value="Nucleotide-diphospho-sugar transferases"/>
    <property type="match status" value="1"/>
</dbReference>
<evidence type="ECO:0000256" key="8">
    <source>
        <dbReference type="ARBA" id="ARBA00023316"/>
    </source>
</evidence>
<accession>A0A388M9Q9</accession>
<dbReference type="Gramene" id="GBG91311">
    <property type="protein sequence ID" value="GBG91311"/>
    <property type="gene ID" value="CBR_g52197"/>
</dbReference>
<evidence type="ECO:0000256" key="12">
    <source>
        <dbReference type="ARBA" id="ARBA00066505"/>
    </source>
</evidence>
<gene>
    <name evidence="16" type="ORF">CBR_g52197</name>
</gene>
<dbReference type="Pfam" id="PF13632">
    <property type="entry name" value="Glyco_trans_2_3"/>
    <property type="match status" value="1"/>
</dbReference>
<name>A0A388M9Q9_CHABU</name>
<keyword evidence="6" id="KW-0333">Golgi apparatus</keyword>
<dbReference type="Proteomes" id="UP000265515">
    <property type="component" value="Unassembled WGS sequence"/>
</dbReference>
<keyword evidence="3 16" id="KW-0808">Transferase</keyword>
<proteinExistence type="inferred from homology"/>
<evidence type="ECO:0000256" key="7">
    <source>
        <dbReference type="ARBA" id="ARBA00023136"/>
    </source>
</evidence>
<evidence type="ECO:0000256" key="6">
    <source>
        <dbReference type="ARBA" id="ARBA00023034"/>
    </source>
</evidence>
<dbReference type="GO" id="GO:0047259">
    <property type="term" value="F:glucomannan 4-beta-mannosyltransferase activity"/>
    <property type="evidence" value="ECO:0007669"/>
    <property type="project" value="UniProtKB-EC"/>
</dbReference>
<keyword evidence="5 14" id="KW-1133">Transmembrane helix</keyword>
<feature type="transmembrane region" description="Helical" evidence="14">
    <location>
        <begin position="80"/>
        <end position="99"/>
    </location>
</feature>
<comment type="similarity">
    <text evidence="11">Belongs to the glycosyltransferase 2 family. Plant cellulose synthase-like A subfamily.</text>
</comment>
<comment type="caution">
    <text evidence="16">The sequence shown here is derived from an EMBL/GenBank/DDBJ whole genome shotgun (WGS) entry which is preliminary data.</text>
</comment>
<dbReference type="STRING" id="69332.A0A388M9Q9"/>
<reference evidence="16 17" key="1">
    <citation type="journal article" date="2018" name="Cell">
        <title>The Chara Genome: Secondary Complexity and Implications for Plant Terrestrialization.</title>
        <authorList>
            <person name="Nishiyama T."/>
            <person name="Sakayama H."/>
            <person name="Vries J.D."/>
            <person name="Buschmann H."/>
            <person name="Saint-Marcoux D."/>
            <person name="Ullrich K.K."/>
            <person name="Haas F.B."/>
            <person name="Vanderstraeten L."/>
            <person name="Becker D."/>
            <person name="Lang D."/>
            <person name="Vosolsobe S."/>
            <person name="Rombauts S."/>
            <person name="Wilhelmsson P.K.I."/>
            <person name="Janitza P."/>
            <person name="Kern R."/>
            <person name="Heyl A."/>
            <person name="Rumpler F."/>
            <person name="Villalobos L.I.A.C."/>
            <person name="Clay J.M."/>
            <person name="Skokan R."/>
            <person name="Toyoda A."/>
            <person name="Suzuki Y."/>
            <person name="Kagoshima H."/>
            <person name="Schijlen E."/>
            <person name="Tajeshwar N."/>
            <person name="Catarino B."/>
            <person name="Hetherington A.J."/>
            <person name="Saltykova A."/>
            <person name="Bonnot C."/>
            <person name="Breuninger H."/>
            <person name="Symeonidi A."/>
            <person name="Radhakrishnan G.V."/>
            <person name="Van Nieuwerburgh F."/>
            <person name="Deforce D."/>
            <person name="Chang C."/>
            <person name="Karol K.G."/>
            <person name="Hedrich R."/>
            <person name="Ulvskov P."/>
            <person name="Glockner G."/>
            <person name="Delwiche C.F."/>
            <person name="Petrasek J."/>
            <person name="Van de Peer Y."/>
            <person name="Friml J."/>
            <person name="Beilby M."/>
            <person name="Dolan L."/>
            <person name="Kohara Y."/>
            <person name="Sugano S."/>
            <person name="Fujiyama A."/>
            <person name="Delaux P.-M."/>
            <person name="Quint M."/>
            <person name="TheiBen G."/>
            <person name="Hagemann M."/>
            <person name="Harholt J."/>
            <person name="Dunand C."/>
            <person name="Zachgo S."/>
            <person name="Langdale J."/>
            <person name="Maumus F."/>
            <person name="Straeten D.V.D."/>
            <person name="Gould S.B."/>
            <person name="Rensing S.A."/>
        </authorList>
    </citation>
    <scope>NUCLEOTIDE SEQUENCE [LARGE SCALE GENOMIC DNA]</scope>
    <source>
        <strain evidence="16 17">S276</strain>
    </source>
</reference>
<keyword evidence="7 14" id="KW-0472">Membrane</keyword>
<feature type="transmembrane region" description="Helical" evidence="14">
    <location>
        <begin position="137"/>
        <end position="155"/>
    </location>
</feature>
<keyword evidence="4 14" id="KW-0812">Transmembrane</keyword>
<dbReference type="PANTHER" id="PTHR32044">
    <property type="entry name" value="GLUCOMANNAN 4-BETA-MANNOSYLTRANSFERASE 9"/>
    <property type="match status" value="1"/>
</dbReference>
<keyword evidence="2" id="KW-0328">Glycosyltransferase</keyword>
<evidence type="ECO:0000313" key="16">
    <source>
        <dbReference type="EMBL" id="GBG91311.1"/>
    </source>
</evidence>
<dbReference type="EMBL" id="BFEA01000894">
    <property type="protein sequence ID" value="GBG91311.1"/>
    <property type="molecule type" value="Genomic_DNA"/>
</dbReference>
<feature type="domain" description="Glycosyltransferase 2-like" evidence="15">
    <location>
        <begin position="298"/>
        <end position="510"/>
    </location>
</feature>
<dbReference type="EC" id="2.4.1.32" evidence="12"/>
<comment type="function">
    <text evidence="10">Probable mannan synthase which consists of a 4-beta-mannosyltransferase activity on mannan using GDP-mannose. The beta-1,4-mannan product is the backbone for galactomannan synthesis by galactomannan galactosyltransferase. Galactomannan is a noncellulosic polysaccharides of plant cell wall.</text>
</comment>
<dbReference type="GO" id="GO:0071555">
    <property type="term" value="P:cell wall organization"/>
    <property type="evidence" value="ECO:0007669"/>
    <property type="project" value="UniProtKB-KW"/>
</dbReference>
<evidence type="ECO:0000259" key="15">
    <source>
        <dbReference type="Pfam" id="PF13632"/>
    </source>
</evidence>
<dbReference type="InterPro" id="IPR029044">
    <property type="entry name" value="Nucleotide-diphossugar_trans"/>
</dbReference>
<feature type="transmembrane region" description="Helical" evidence="14">
    <location>
        <begin position="463"/>
        <end position="491"/>
    </location>
</feature>
<dbReference type="GO" id="GO:0000139">
    <property type="term" value="C:Golgi membrane"/>
    <property type="evidence" value="ECO:0007669"/>
    <property type="project" value="UniProtKB-SubCell"/>
</dbReference>
<dbReference type="Gene3D" id="3.90.550.10">
    <property type="entry name" value="Spore Coat Polysaccharide Biosynthesis Protein SpsA, Chain A"/>
    <property type="match status" value="1"/>
</dbReference>
<organism evidence="16 17">
    <name type="scientific">Chara braunii</name>
    <name type="common">Braun's stonewort</name>
    <dbReference type="NCBI Taxonomy" id="69332"/>
    <lineage>
        <taxon>Eukaryota</taxon>
        <taxon>Viridiplantae</taxon>
        <taxon>Streptophyta</taxon>
        <taxon>Charophyceae</taxon>
        <taxon>Charales</taxon>
        <taxon>Characeae</taxon>
        <taxon>Chara</taxon>
    </lineage>
</organism>
<evidence type="ECO:0000256" key="2">
    <source>
        <dbReference type="ARBA" id="ARBA00022676"/>
    </source>
</evidence>
<dbReference type="InterPro" id="IPR001173">
    <property type="entry name" value="Glyco_trans_2-like"/>
</dbReference>
<dbReference type="OrthoDB" id="72851at2759"/>
<dbReference type="AlphaFoldDB" id="A0A388M9Q9"/>
<dbReference type="PANTHER" id="PTHR32044:SF80">
    <property type="entry name" value="XYLOGLUCAN GLYCOSYLTRANSFERASE 2-RELATED"/>
    <property type="match status" value="1"/>
</dbReference>
<evidence type="ECO:0000256" key="11">
    <source>
        <dbReference type="ARBA" id="ARBA00060879"/>
    </source>
</evidence>
<sequence length="634" mass="72617">MALYNKSSVLGDYDDKSRGGLLGYPPAHKEKQRSLRLLGGRLLRSFLPRWLVMSIVDRSFRSNSMGKTGTKPPPSKRSPLQAFTFGICILFLVMLLLSYSDAPAVAGVLEVMTYPFTRVAEVFAVLTEAFTSFRGRYIAPGLQAVINVLIIVFAVQSMDTLLMSLISFYFSFTGWRAKKVTPLPPYRPSKDSSGNLTSKTDAYPRVLIQIPMFNERECYQISIGACSQLDWPRDKLIIQVLDDSNNEEIKEMVKEEVGKWQSRGVNIDYRHRVDRTGYKGGSLKQGMLAPYVKDCEFVAVFDADFQPRPDWLLQTVPYFKDDPKLALVQTRWEYSNHFTNLLTRFQFINMSYHFEVEQQVMGATMGFFGFNGTGGIWRITAVNDAGGWDVRTTVEDMDIAVRAHICGYHFNFCNHIRVPCELPQTLEAYTRQQHRWHAGPMNLFRILAGKIVRTPSLTFFQKFHLIVVFFFVRRLLVPTVNFLLFVVLLPLSLFVPEATIPIWVTYTFPMFLSIFRMCLCPSLFPYMFPYLFFENTMVLIKLSANIQGLLNFGRVNEWIVTAKVGALAKVKDETANKPKKKGIKVFKRELFMSFFLLLAAIQSLAIEKGIHFYIFLFQGLSFFAFGMDLLSDYS</sequence>
<protein>
    <recommendedName>
        <fullName evidence="12">glucomannan 4-beta-mannosyltransferase</fullName>
        <ecNumber evidence="12">2.4.1.32</ecNumber>
    </recommendedName>
    <alternativeName>
        <fullName evidence="13">Glucomannan synthase</fullName>
    </alternativeName>
</protein>
<comment type="catalytic activity">
    <reaction evidence="9">
        <text>GDP-mannose + (glucomannan)n = GDP + (glucomannan)n+1.</text>
        <dbReference type="EC" id="2.4.1.32"/>
    </reaction>
</comment>
<evidence type="ECO:0000256" key="4">
    <source>
        <dbReference type="ARBA" id="ARBA00022692"/>
    </source>
</evidence>
<feature type="transmembrane region" description="Helical" evidence="14">
    <location>
        <begin position="589"/>
        <end position="606"/>
    </location>
</feature>
<evidence type="ECO:0000256" key="13">
    <source>
        <dbReference type="ARBA" id="ARBA00076024"/>
    </source>
</evidence>
<keyword evidence="8" id="KW-0961">Cell wall biogenesis/degradation</keyword>
<keyword evidence="17" id="KW-1185">Reference proteome</keyword>
<feature type="transmembrane region" description="Helical" evidence="14">
    <location>
        <begin position="511"/>
        <end position="533"/>
    </location>
</feature>
<dbReference type="FunFam" id="3.90.550.10:FF:000057">
    <property type="entry name" value="Glycosyltransferase-like protein, family 2"/>
    <property type="match status" value="1"/>
</dbReference>
<comment type="subcellular location">
    <subcellularLocation>
        <location evidence="1">Golgi apparatus membrane</location>
        <topology evidence="1">Multi-pass membrane protein</topology>
    </subcellularLocation>
</comment>
<evidence type="ECO:0000256" key="10">
    <source>
        <dbReference type="ARBA" id="ARBA00056537"/>
    </source>
</evidence>
<evidence type="ECO:0000256" key="14">
    <source>
        <dbReference type="SAM" id="Phobius"/>
    </source>
</evidence>
<evidence type="ECO:0000256" key="3">
    <source>
        <dbReference type="ARBA" id="ARBA00022679"/>
    </source>
</evidence>
<evidence type="ECO:0000256" key="1">
    <source>
        <dbReference type="ARBA" id="ARBA00004653"/>
    </source>
</evidence>
<evidence type="ECO:0000256" key="9">
    <source>
        <dbReference type="ARBA" id="ARBA00051800"/>
    </source>
</evidence>
<evidence type="ECO:0000313" key="17">
    <source>
        <dbReference type="Proteomes" id="UP000265515"/>
    </source>
</evidence>